<proteinExistence type="predicted"/>
<name>A0A835BJ22_9POAL</name>
<accession>A0A835BJ22</accession>
<dbReference type="OrthoDB" id="687690at2759"/>
<dbReference type="AlphaFoldDB" id="A0A835BJ22"/>
<evidence type="ECO:0000313" key="2">
    <source>
        <dbReference type="Proteomes" id="UP000636709"/>
    </source>
</evidence>
<reference evidence="1" key="1">
    <citation type="submission" date="2020-07" db="EMBL/GenBank/DDBJ databases">
        <title>Genome sequence and genetic diversity analysis of an under-domesticated orphan crop, white fonio (Digitaria exilis).</title>
        <authorList>
            <person name="Bennetzen J.L."/>
            <person name="Chen S."/>
            <person name="Ma X."/>
            <person name="Wang X."/>
            <person name="Yssel A.E.J."/>
            <person name="Chaluvadi S.R."/>
            <person name="Johnson M."/>
            <person name="Gangashetty P."/>
            <person name="Hamidou F."/>
            <person name="Sanogo M.D."/>
            <person name="Zwaenepoel A."/>
            <person name="Wallace J."/>
            <person name="Van De Peer Y."/>
            <person name="Van Deynze A."/>
        </authorList>
    </citation>
    <scope>NUCLEOTIDE SEQUENCE</scope>
    <source>
        <tissue evidence="1">Leaves</tissue>
    </source>
</reference>
<evidence type="ECO:0000313" key="1">
    <source>
        <dbReference type="EMBL" id="KAF8690549.1"/>
    </source>
</evidence>
<organism evidence="1 2">
    <name type="scientific">Digitaria exilis</name>
    <dbReference type="NCBI Taxonomy" id="1010633"/>
    <lineage>
        <taxon>Eukaryota</taxon>
        <taxon>Viridiplantae</taxon>
        <taxon>Streptophyta</taxon>
        <taxon>Embryophyta</taxon>
        <taxon>Tracheophyta</taxon>
        <taxon>Spermatophyta</taxon>
        <taxon>Magnoliopsida</taxon>
        <taxon>Liliopsida</taxon>
        <taxon>Poales</taxon>
        <taxon>Poaceae</taxon>
        <taxon>PACMAD clade</taxon>
        <taxon>Panicoideae</taxon>
        <taxon>Panicodae</taxon>
        <taxon>Paniceae</taxon>
        <taxon>Anthephorinae</taxon>
        <taxon>Digitaria</taxon>
    </lineage>
</organism>
<dbReference type="EMBL" id="JACEFO010001972">
    <property type="protein sequence ID" value="KAF8690549.1"/>
    <property type="molecule type" value="Genomic_DNA"/>
</dbReference>
<protein>
    <submittedName>
        <fullName evidence="1">Uncharacterized protein</fullName>
    </submittedName>
</protein>
<comment type="caution">
    <text evidence="1">The sequence shown here is derived from an EMBL/GenBank/DDBJ whole genome shotgun (WGS) entry which is preliminary data.</text>
</comment>
<sequence length="67" mass="7498">MSLSMDEQTKWVMDGVLECEELWDLPGYEGLPCVPPSCPVVSPANSDIIYFKVSNRCLLSFDGKEKV</sequence>
<gene>
    <name evidence="1" type="ORF">HU200_040911</name>
</gene>
<keyword evidence="2" id="KW-1185">Reference proteome</keyword>
<dbReference type="Proteomes" id="UP000636709">
    <property type="component" value="Unassembled WGS sequence"/>
</dbReference>